<accession>A0A4Q7YTE9</accession>
<keyword evidence="2" id="KW-1185">Reference proteome</keyword>
<name>A0A4Q7YTE9_9BACT</name>
<gene>
    <name evidence="1" type="ORF">BDD14_2575</name>
</gene>
<comment type="caution">
    <text evidence="1">The sequence shown here is derived from an EMBL/GenBank/DDBJ whole genome shotgun (WGS) entry which is preliminary data.</text>
</comment>
<dbReference type="Proteomes" id="UP000292958">
    <property type="component" value="Unassembled WGS sequence"/>
</dbReference>
<organism evidence="1 2">
    <name type="scientific">Edaphobacter modestus</name>
    <dbReference type="NCBI Taxonomy" id="388466"/>
    <lineage>
        <taxon>Bacteria</taxon>
        <taxon>Pseudomonadati</taxon>
        <taxon>Acidobacteriota</taxon>
        <taxon>Terriglobia</taxon>
        <taxon>Terriglobales</taxon>
        <taxon>Acidobacteriaceae</taxon>
        <taxon>Edaphobacter</taxon>
    </lineage>
</organism>
<reference evidence="1 2" key="1">
    <citation type="submission" date="2019-02" db="EMBL/GenBank/DDBJ databases">
        <title>Genomic Encyclopedia of Archaeal and Bacterial Type Strains, Phase II (KMG-II): from individual species to whole genera.</title>
        <authorList>
            <person name="Goeker M."/>
        </authorList>
    </citation>
    <scope>NUCLEOTIDE SEQUENCE [LARGE SCALE GENOMIC DNA]</scope>
    <source>
        <strain evidence="1 2">DSM 18101</strain>
    </source>
</reference>
<dbReference type="AlphaFoldDB" id="A0A4Q7YTE9"/>
<evidence type="ECO:0000313" key="2">
    <source>
        <dbReference type="Proteomes" id="UP000292958"/>
    </source>
</evidence>
<dbReference type="EMBL" id="SHKW01000001">
    <property type="protein sequence ID" value="RZU41082.1"/>
    <property type="molecule type" value="Genomic_DNA"/>
</dbReference>
<sequence length="61" mass="6294">MLTYIVPIAAVAWAGDPGRALAFSLLIAALGFPALSGGKNGGKSALFHAINLQTFINIESH</sequence>
<protein>
    <submittedName>
        <fullName evidence="1">Uncharacterized protein</fullName>
    </submittedName>
</protein>
<evidence type="ECO:0000313" key="1">
    <source>
        <dbReference type="EMBL" id="RZU41082.1"/>
    </source>
</evidence>
<proteinExistence type="predicted"/>